<evidence type="ECO:0000256" key="4">
    <source>
        <dbReference type="ARBA" id="ARBA00038315"/>
    </source>
</evidence>
<feature type="compositionally biased region" description="Polar residues" evidence="7">
    <location>
        <begin position="842"/>
        <end position="855"/>
    </location>
</feature>
<feature type="region of interest" description="Disordered" evidence="7">
    <location>
        <begin position="1"/>
        <end position="64"/>
    </location>
</feature>
<dbReference type="SUPFAM" id="SSF53067">
    <property type="entry name" value="Actin-like ATPase domain"/>
    <property type="match status" value="2"/>
</dbReference>
<dbReference type="InterPro" id="IPR043129">
    <property type="entry name" value="ATPase_NBD"/>
</dbReference>
<dbReference type="Pfam" id="PF00022">
    <property type="entry name" value="Actin"/>
    <property type="match status" value="1"/>
</dbReference>
<dbReference type="PANTHER" id="PTHR24112:SF9">
    <property type="entry name" value="PROTEIN PHOSPHATASE 1 REGULATORY SUBUNIT 37"/>
    <property type="match status" value="1"/>
</dbReference>
<dbReference type="Gene3D" id="3.30.420.40">
    <property type="match status" value="2"/>
</dbReference>
<comment type="similarity">
    <text evidence="5">Belongs to the actin family.</text>
</comment>
<comment type="similarity">
    <text evidence="4">Belongs to the PPP1R37 family.</text>
</comment>
<dbReference type="SUPFAM" id="SSF52047">
    <property type="entry name" value="RNI-like"/>
    <property type="match status" value="1"/>
</dbReference>
<accession>A0A210PGW0</accession>
<keyword evidence="2" id="KW-0433">Leucine-rich repeat</keyword>
<name>A0A210PGW0_MIZYE</name>
<feature type="region of interest" description="Disordered" evidence="7">
    <location>
        <begin position="838"/>
        <end position="881"/>
    </location>
</feature>
<evidence type="ECO:0000313" key="8">
    <source>
        <dbReference type="EMBL" id="OWF35723.1"/>
    </source>
</evidence>
<evidence type="ECO:0000256" key="3">
    <source>
        <dbReference type="ARBA" id="ARBA00022737"/>
    </source>
</evidence>
<evidence type="ECO:0000256" key="1">
    <source>
        <dbReference type="ARBA" id="ARBA00003520"/>
    </source>
</evidence>
<dbReference type="Gene3D" id="3.90.640.10">
    <property type="entry name" value="Actin, Chain A, domain 4"/>
    <property type="match status" value="1"/>
</dbReference>
<evidence type="ECO:0000256" key="5">
    <source>
        <dbReference type="RuleBase" id="RU000487"/>
    </source>
</evidence>
<dbReference type="EMBL" id="NEDP02076711">
    <property type="protein sequence ID" value="OWF35723.1"/>
    <property type="molecule type" value="Genomic_DNA"/>
</dbReference>
<dbReference type="OrthoDB" id="10034042at2759"/>
<dbReference type="InterPro" id="IPR001611">
    <property type="entry name" value="Leu-rich_rpt"/>
</dbReference>
<comment type="function">
    <text evidence="1">Actins are highly conserved proteins that are involved in various types of cell motility and are ubiquitously expressed in all eukaryotic cells.</text>
</comment>
<feature type="region of interest" description="Disordered" evidence="7">
    <location>
        <begin position="544"/>
        <end position="568"/>
    </location>
</feature>
<dbReference type="SMART" id="SM00368">
    <property type="entry name" value="LRR_RI"/>
    <property type="match status" value="5"/>
</dbReference>
<feature type="compositionally biased region" description="Basic and acidic residues" evidence="7">
    <location>
        <begin position="858"/>
        <end position="881"/>
    </location>
</feature>
<keyword evidence="6" id="KW-0175">Coiled coil</keyword>
<keyword evidence="9" id="KW-1185">Reference proteome</keyword>
<feature type="compositionally biased region" description="Polar residues" evidence="7">
    <location>
        <begin position="39"/>
        <end position="53"/>
    </location>
</feature>
<evidence type="ECO:0000256" key="2">
    <source>
        <dbReference type="ARBA" id="ARBA00022614"/>
    </source>
</evidence>
<reference evidence="8 9" key="1">
    <citation type="journal article" date="2017" name="Nat. Ecol. Evol.">
        <title>Scallop genome provides insights into evolution of bilaterian karyotype and development.</title>
        <authorList>
            <person name="Wang S."/>
            <person name="Zhang J."/>
            <person name="Jiao W."/>
            <person name="Li J."/>
            <person name="Xun X."/>
            <person name="Sun Y."/>
            <person name="Guo X."/>
            <person name="Huan P."/>
            <person name="Dong B."/>
            <person name="Zhang L."/>
            <person name="Hu X."/>
            <person name="Sun X."/>
            <person name="Wang J."/>
            <person name="Zhao C."/>
            <person name="Wang Y."/>
            <person name="Wang D."/>
            <person name="Huang X."/>
            <person name="Wang R."/>
            <person name="Lv J."/>
            <person name="Li Y."/>
            <person name="Zhang Z."/>
            <person name="Liu B."/>
            <person name="Lu W."/>
            <person name="Hui Y."/>
            <person name="Liang J."/>
            <person name="Zhou Z."/>
            <person name="Hou R."/>
            <person name="Li X."/>
            <person name="Liu Y."/>
            <person name="Li H."/>
            <person name="Ning X."/>
            <person name="Lin Y."/>
            <person name="Zhao L."/>
            <person name="Xing Q."/>
            <person name="Dou J."/>
            <person name="Li Y."/>
            <person name="Mao J."/>
            <person name="Guo H."/>
            <person name="Dou H."/>
            <person name="Li T."/>
            <person name="Mu C."/>
            <person name="Jiang W."/>
            <person name="Fu Q."/>
            <person name="Fu X."/>
            <person name="Miao Y."/>
            <person name="Liu J."/>
            <person name="Yu Q."/>
            <person name="Li R."/>
            <person name="Liao H."/>
            <person name="Li X."/>
            <person name="Kong Y."/>
            <person name="Jiang Z."/>
            <person name="Chourrout D."/>
            <person name="Li R."/>
            <person name="Bao Z."/>
        </authorList>
    </citation>
    <scope>NUCLEOTIDE SEQUENCE [LARGE SCALE GENOMIC DNA]</scope>
    <source>
        <strain evidence="8 9">PY_sf001</strain>
    </source>
</reference>
<feature type="coiled-coil region" evidence="6">
    <location>
        <begin position="459"/>
        <end position="486"/>
    </location>
</feature>
<dbReference type="PANTHER" id="PTHR24112">
    <property type="entry name" value="LEUCINE-RICH REPEAT, ISOFORM F-RELATED"/>
    <property type="match status" value="1"/>
</dbReference>
<dbReference type="CDD" id="cd10207">
    <property type="entry name" value="ASKHA_NBD_Arp10"/>
    <property type="match status" value="1"/>
</dbReference>
<gene>
    <name evidence="8" type="ORF">KP79_PYT10767</name>
</gene>
<dbReference type="Pfam" id="PF13516">
    <property type="entry name" value="LRR_6"/>
    <property type="match status" value="3"/>
</dbReference>
<feature type="region of interest" description="Disordered" evidence="7">
    <location>
        <begin position="736"/>
        <end position="761"/>
    </location>
</feature>
<dbReference type="SMART" id="SM00268">
    <property type="entry name" value="ACTIN"/>
    <property type="match status" value="1"/>
</dbReference>
<proteinExistence type="inferred from homology"/>
<feature type="compositionally biased region" description="Basic and acidic residues" evidence="7">
    <location>
        <begin position="54"/>
        <end position="63"/>
    </location>
</feature>
<evidence type="ECO:0000313" key="9">
    <source>
        <dbReference type="Proteomes" id="UP000242188"/>
    </source>
</evidence>
<evidence type="ECO:0000256" key="7">
    <source>
        <dbReference type="SAM" id="MobiDB-lite"/>
    </source>
</evidence>
<dbReference type="InterPro" id="IPR051279">
    <property type="entry name" value="PP1-Reg/Actin-Interact_Protein"/>
</dbReference>
<dbReference type="InterPro" id="IPR032675">
    <property type="entry name" value="LRR_dom_sf"/>
</dbReference>
<sequence length="1369" mass="150482">MTDSSETADSVVISDTGDTRCVRPAGSGTAPSMDDSDMQEVNKSATGAESNSTEDTHDGDNKKIGTTKRNICFREPHALATYSEAPDPWKNAEVWNNTDLITAYRNGCEQNNVRPLSKVLNQLQGIQNTGERHELLSLKAEKLDIRHCESLEEVLRRVQFKCIDLEACHLDDETSVALFDMIEYYESACRVNMSFNKNISVRGWQSCSRMIRKTPCLFFLDARNCDLNDRLIPVMGRALRMGSFLTTLHLESTSLSGRPLVILVAALKMNEILMELFLADNRLMPSDGIQLGNLLKYNHKLQLLDIRNNHLQDIGASHVCDGLCEQNLGNGLQTLVFWNNQITYNAMTAVGKAMATTDSVETLNLGHNNVTNEGIHLMKDGLLKSKSLLRIGLQGTKVTCEGAVALAEVIADSPRLLRLDLRENEIKTAGLMALSLALKVNETVTRLDMDRDTKRESGMKDFAEQQRRLQQDINNFLERNQGLARKRTEEERLDLERTIKEDTRPGRSDSIIEPAETAKEDAQTIASFDKIKRPMLLVMEDRAAQKTLDSPHVKPENLPSSGDEDENVLPSNKALANAATPPAELLLSPQYCTVKAKKLFTVSRVAGPPHLPLSQAGMSAGHSASSRLDTVLSPSDTNDLIAHISNGTHVMSQGLSSRNITSPSDVTLSIQAENVNHIIDELVTGVSDTNLTDEKSSGELTFQENIQKSCLESESKSCEDIVDSHDLVTQVDGNNATISDQGEGQPSVNEEFVTPSNSEVEVNESATLRTIDSVCDNSKQSEEASGHLVSAIGDVGNGDNSVEEGCNSGNMDSVADRLSGSLPELDITDCDQTKQNCEKSNDVSNDSQDMHTLSKSLPCDKLKQEKDSGIGSYENDRDWTRLDAPNKGLKTNGCGSRKDGPGLSINNPDFYSDLTLNGLTQELASALENLDVDSAGGKECLVDTNKKSCGTVDDFEKELDAMLADVKSGSNLNLPSFQSSNPGQASLHFFTRNTVIFNFRCGLAGETGPRCIIPSEIKNAKSGKIVKLWDFEKEDELYENIKDFLFVLYFRHLLLSPKNKRVVVCESLLCPIIFREALAKVLFIHYEVATVMFASGHVMSLLTLGSTTGLVMDIGFTETLVIPVYEGIPVVKAIQCIPLAAKAIHGKIENLLLDSATVMTDTREECPLSGLPDCLNEQILEDIKVRCCFVTNLKRAKAIQEVVIHGADESMLPTPPPSVQYPLDGGKVLNITGKVREQSCEVLFEQDNEEQSVTTSILDAILKCPIDMRLELASNIVIIGGTSMLKGFHHRIGSELYDLLRKPKYREQLSIRTFKFHKLPAKENYAAWLGGAMMGSLETLPSRSVTRDSYQLSGKLADWCSITEQAVSG</sequence>
<keyword evidence="3" id="KW-0677">Repeat</keyword>
<comment type="caution">
    <text evidence="8">The sequence shown here is derived from an EMBL/GenBank/DDBJ whole genome shotgun (WGS) entry which is preliminary data.</text>
</comment>
<dbReference type="InterPro" id="IPR004000">
    <property type="entry name" value="Actin"/>
</dbReference>
<evidence type="ECO:0000256" key="6">
    <source>
        <dbReference type="SAM" id="Coils"/>
    </source>
</evidence>
<dbReference type="Gene3D" id="3.80.10.10">
    <property type="entry name" value="Ribonuclease Inhibitor"/>
    <property type="match status" value="1"/>
</dbReference>
<protein>
    <submittedName>
        <fullName evidence="8">Protein phosphatase 1 regulatory subunit 37</fullName>
    </submittedName>
</protein>
<dbReference type="Proteomes" id="UP000242188">
    <property type="component" value="Unassembled WGS sequence"/>
</dbReference>
<dbReference type="CDD" id="cd00116">
    <property type="entry name" value="LRR_RI"/>
    <property type="match status" value="1"/>
</dbReference>
<feature type="compositionally biased region" description="Basic and acidic residues" evidence="7">
    <location>
        <begin position="544"/>
        <end position="555"/>
    </location>
</feature>
<organism evidence="8 9">
    <name type="scientific">Mizuhopecten yessoensis</name>
    <name type="common">Japanese scallop</name>
    <name type="synonym">Patinopecten yessoensis</name>
    <dbReference type="NCBI Taxonomy" id="6573"/>
    <lineage>
        <taxon>Eukaryota</taxon>
        <taxon>Metazoa</taxon>
        <taxon>Spiralia</taxon>
        <taxon>Lophotrochozoa</taxon>
        <taxon>Mollusca</taxon>
        <taxon>Bivalvia</taxon>
        <taxon>Autobranchia</taxon>
        <taxon>Pteriomorphia</taxon>
        <taxon>Pectinida</taxon>
        <taxon>Pectinoidea</taxon>
        <taxon>Pectinidae</taxon>
        <taxon>Mizuhopecten</taxon>
    </lineage>
</organism>